<reference evidence="2 3" key="1">
    <citation type="submission" date="2020-04" db="EMBL/GenBank/DDBJ databases">
        <title>Ramlibacter sp. G-1-2-2 isolated from soil.</title>
        <authorList>
            <person name="Dahal R.H."/>
        </authorList>
    </citation>
    <scope>NUCLEOTIDE SEQUENCE [LARGE SCALE GENOMIC DNA]</scope>
    <source>
        <strain evidence="2 3">G-1-2-2</strain>
    </source>
</reference>
<feature type="transmembrane region" description="Helical" evidence="1">
    <location>
        <begin position="242"/>
        <end position="265"/>
    </location>
</feature>
<organism evidence="2 3">
    <name type="scientific">Ramlibacter agri</name>
    <dbReference type="NCBI Taxonomy" id="2728837"/>
    <lineage>
        <taxon>Bacteria</taxon>
        <taxon>Pseudomonadati</taxon>
        <taxon>Pseudomonadota</taxon>
        <taxon>Betaproteobacteria</taxon>
        <taxon>Burkholderiales</taxon>
        <taxon>Comamonadaceae</taxon>
        <taxon>Ramlibacter</taxon>
    </lineage>
</organism>
<feature type="transmembrane region" description="Helical" evidence="1">
    <location>
        <begin position="31"/>
        <end position="50"/>
    </location>
</feature>
<evidence type="ECO:0000256" key="1">
    <source>
        <dbReference type="SAM" id="Phobius"/>
    </source>
</evidence>
<keyword evidence="1" id="KW-0812">Transmembrane</keyword>
<dbReference type="PANTHER" id="PTHR32309">
    <property type="entry name" value="TYROSINE-PROTEIN KINASE"/>
    <property type="match status" value="1"/>
</dbReference>
<protein>
    <recommendedName>
        <fullName evidence="4">Polysaccharide chain length determinant N-terminal domain-containing protein</fullName>
    </recommendedName>
</protein>
<comment type="caution">
    <text evidence="2">The sequence shown here is derived from an EMBL/GenBank/DDBJ whole genome shotgun (WGS) entry which is preliminary data.</text>
</comment>
<dbReference type="Proteomes" id="UP000541185">
    <property type="component" value="Unassembled WGS sequence"/>
</dbReference>
<name>A0A848HBB3_9BURK</name>
<keyword evidence="3" id="KW-1185">Reference proteome</keyword>
<dbReference type="RefSeq" id="WP_169422033.1">
    <property type="nucleotide sequence ID" value="NZ_JABBFX010000003.1"/>
</dbReference>
<dbReference type="InterPro" id="IPR050445">
    <property type="entry name" value="Bact_polysacc_biosynth/exp"/>
</dbReference>
<keyword evidence="1" id="KW-1133">Transmembrane helix</keyword>
<accession>A0A848HBB3</accession>
<evidence type="ECO:0008006" key="4">
    <source>
        <dbReference type="Google" id="ProtNLM"/>
    </source>
</evidence>
<evidence type="ECO:0000313" key="2">
    <source>
        <dbReference type="EMBL" id="NML47774.1"/>
    </source>
</evidence>
<proteinExistence type="predicted"/>
<dbReference type="EMBL" id="JABBFX010000003">
    <property type="protein sequence ID" value="NML47774.1"/>
    <property type="molecule type" value="Genomic_DNA"/>
</dbReference>
<sequence length="297" mass="32006">MQKSIHPPESAGPTESSLFDLLLICVRHLRMLVLLPLAVGAAVYALAHFLPRTYSSVAIVQLPNNSKMTPRQVAALLTSAVVLDPVVGQLKLATSSNTNLDRARAVLAERLRAGVGRDQLVRLEVLGPTPESAQATAQAILDSWLKSTVPSDREQADLKRRLEVASEGFRNTQQALHSLTVESPNMAAKRESGTILVALGELAGRYLEQMLIIPIELQGVPRESVRQAPTLPTEPIRPRKGLLAITAAVVTAAAIVLVLALLHLLDLAHRIPARADKLRRLRAALRASGTKKDAAHA</sequence>
<dbReference type="AlphaFoldDB" id="A0A848HBB3"/>
<dbReference type="PANTHER" id="PTHR32309:SF31">
    <property type="entry name" value="CAPSULAR EXOPOLYSACCHARIDE FAMILY"/>
    <property type="match status" value="1"/>
</dbReference>
<gene>
    <name evidence="2" type="ORF">HHL11_28760</name>
</gene>
<evidence type="ECO:0000313" key="3">
    <source>
        <dbReference type="Proteomes" id="UP000541185"/>
    </source>
</evidence>
<keyword evidence="1" id="KW-0472">Membrane</keyword>